<dbReference type="SMART" id="SM00304">
    <property type="entry name" value="HAMP"/>
    <property type="match status" value="1"/>
</dbReference>
<keyword evidence="5" id="KW-0808">Transferase</keyword>
<evidence type="ECO:0000256" key="8">
    <source>
        <dbReference type="SAM" id="Coils"/>
    </source>
</evidence>
<dbReference type="InterPro" id="IPR003594">
    <property type="entry name" value="HATPase_dom"/>
</dbReference>
<evidence type="ECO:0000259" key="10">
    <source>
        <dbReference type="PROSITE" id="PS50109"/>
    </source>
</evidence>
<keyword evidence="9" id="KW-0812">Transmembrane</keyword>
<dbReference type="InterPro" id="IPR010559">
    <property type="entry name" value="Sig_transdc_His_kin_internal"/>
</dbReference>
<dbReference type="Gene3D" id="6.10.340.10">
    <property type="match status" value="1"/>
</dbReference>
<comment type="catalytic activity">
    <reaction evidence="1">
        <text>ATP + protein L-histidine = ADP + protein N-phospho-L-histidine.</text>
        <dbReference type="EC" id="2.7.13.3"/>
    </reaction>
</comment>
<gene>
    <name evidence="12" type="ORF">HHT355_1828</name>
</gene>
<keyword evidence="9" id="KW-0472">Membrane</keyword>
<accession>A0A0H5SXF7</accession>
<keyword evidence="4" id="KW-0597">Phosphoprotein</keyword>
<dbReference type="InterPro" id="IPR005467">
    <property type="entry name" value="His_kinase_dom"/>
</dbReference>
<dbReference type="PANTHER" id="PTHR34220">
    <property type="entry name" value="SENSOR HISTIDINE KINASE YPDA"/>
    <property type="match status" value="1"/>
</dbReference>
<proteinExistence type="predicted"/>
<evidence type="ECO:0000313" key="13">
    <source>
        <dbReference type="Proteomes" id="UP000236497"/>
    </source>
</evidence>
<dbReference type="Pfam" id="PF02518">
    <property type="entry name" value="HATPase_c"/>
    <property type="match status" value="1"/>
</dbReference>
<feature type="domain" description="HAMP" evidence="11">
    <location>
        <begin position="212"/>
        <end position="264"/>
    </location>
</feature>
<keyword evidence="9" id="KW-1133">Transmembrane helix</keyword>
<keyword evidence="13" id="KW-1185">Reference proteome</keyword>
<dbReference type="SUPFAM" id="SSF55874">
    <property type="entry name" value="ATPase domain of HSP90 chaperone/DNA topoisomerase II/histidine kinase"/>
    <property type="match status" value="1"/>
</dbReference>
<dbReference type="CDD" id="cd06225">
    <property type="entry name" value="HAMP"/>
    <property type="match status" value="1"/>
</dbReference>
<dbReference type="InterPro" id="IPR050640">
    <property type="entry name" value="Bact_2-comp_sensor_kinase"/>
</dbReference>
<comment type="subcellular location">
    <subcellularLocation>
        <location evidence="2">Membrane</location>
    </subcellularLocation>
</comment>
<dbReference type="Pfam" id="PF06580">
    <property type="entry name" value="His_kinase"/>
    <property type="match status" value="1"/>
</dbReference>
<dbReference type="AlphaFoldDB" id="A0A0H5SXF7"/>
<evidence type="ECO:0000256" key="4">
    <source>
        <dbReference type="ARBA" id="ARBA00022553"/>
    </source>
</evidence>
<evidence type="ECO:0000256" key="7">
    <source>
        <dbReference type="ARBA" id="ARBA00023012"/>
    </source>
</evidence>
<evidence type="ECO:0000256" key="2">
    <source>
        <dbReference type="ARBA" id="ARBA00004370"/>
    </source>
</evidence>
<dbReference type="Gene3D" id="3.30.565.10">
    <property type="entry name" value="Histidine kinase-like ATPase, C-terminal domain"/>
    <property type="match status" value="1"/>
</dbReference>
<evidence type="ECO:0000256" key="3">
    <source>
        <dbReference type="ARBA" id="ARBA00012438"/>
    </source>
</evidence>
<dbReference type="PROSITE" id="PS50885">
    <property type="entry name" value="HAMP"/>
    <property type="match status" value="1"/>
</dbReference>
<dbReference type="InterPro" id="IPR036890">
    <property type="entry name" value="HATPase_C_sf"/>
</dbReference>
<dbReference type="PANTHER" id="PTHR34220:SF7">
    <property type="entry name" value="SENSOR HISTIDINE KINASE YPDA"/>
    <property type="match status" value="1"/>
</dbReference>
<evidence type="ECO:0000256" key="9">
    <source>
        <dbReference type="SAM" id="Phobius"/>
    </source>
</evidence>
<sequence length="484" mass="56121">MFQFLKKKFSNLRLNVKISLYYSIVLLIFCTVFFMFFTTTVKYNQEYNEIIKSATIASSFSIDFKKDFDYKMYRIIIGSKEFYDEDPYKDIEEAQAIAEKLQASSWSKGNVERAQAIQKYLLNLKKHVRKIEDNLKETGHYDENITILYNDIHVVTSLIQDTILEYIYYETMEMENVRAAMEVEMLKNMELMVIMVIAMILVGLFIAIFISNSISRPVKELSFITNQVAQGDLTVRSHIKNGAELKILSDSLNIMIEKLSDLIETVKKEQSNLRETEIKLLQEQINPHFLYNTLDTIIWLAESGKQDDVVEVVGSLSKYFRTSLSKGKDLVTLKDEETHVCSYLQIQKIRYGDILEYEIDLPKELSLCRIPKITLQPLVENALYHGIKNKRTKGKIKLIGRMENDKVIIKVTDNGLGMTPDRLKQVLESMQRKSENEKESYGLYNVNERIRMIFGPDYGLSLQSTYEVGTEVTVCLPKVIKEDN</sequence>
<reference evidence="12 13" key="1">
    <citation type="submission" date="2015-06" db="EMBL/GenBank/DDBJ databases">
        <authorList>
            <person name="Wibberg Daniel"/>
        </authorList>
    </citation>
    <scope>NUCLEOTIDE SEQUENCE [LARGE SCALE GENOMIC DNA]</scope>
    <source>
        <strain evidence="12 13">T3/55T</strain>
    </source>
</reference>
<evidence type="ECO:0000313" key="12">
    <source>
        <dbReference type="EMBL" id="CRZ35028.1"/>
    </source>
</evidence>
<evidence type="ECO:0000256" key="1">
    <source>
        <dbReference type="ARBA" id="ARBA00000085"/>
    </source>
</evidence>
<evidence type="ECO:0000256" key="6">
    <source>
        <dbReference type="ARBA" id="ARBA00022777"/>
    </source>
</evidence>
<keyword evidence="6" id="KW-0418">Kinase</keyword>
<name>A0A0H5SXF7_HERHM</name>
<dbReference type="OrthoDB" id="9809348at2"/>
<organism evidence="12 13">
    <name type="scientific">Herbinix hemicellulosilytica</name>
    <dbReference type="NCBI Taxonomy" id="1564487"/>
    <lineage>
        <taxon>Bacteria</taxon>
        <taxon>Bacillati</taxon>
        <taxon>Bacillota</taxon>
        <taxon>Clostridia</taxon>
        <taxon>Lachnospirales</taxon>
        <taxon>Lachnospiraceae</taxon>
        <taxon>Herbinix</taxon>
    </lineage>
</organism>
<dbReference type="SMART" id="SM00387">
    <property type="entry name" value="HATPase_c"/>
    <property type="match status" value="1"/>
</dbReference>
<feature type="transmembrane region" description="Helical" evidence="9">
    <location>
        <begin position="20"/>
        <end position="37"/>
    </location>
</feature>
<dbReference type="PROSITE" id="PS50109">
    <property type="entry name" value="HIS_KIN"/>
    <property type="match status" value="1"/>
</dbReference>
<dbReference type="InterPro" id="IPR003660">
    <property type="entry name" value="HAMP_dom"/>
</dbReference>
<feature type="domain" description="Histidine kinase" evidence="10">
    <location>
        <begin position="375"/>
        <end position="480"/>
    </location>
</feature>
<dbReference type="EC" id="2.7.13.3" evidence="3"/>
<evidence type="ECO:0000259" key="11">
    <source>
        <dbReference type="PROSITE" id="PS50885"/>
    </source>
</evidence>
<keyword evidence="8" id="KW-0175">Coiled coil</keyword>
<dbReference type="SUPFAM" id="SSF158472">
    <property type="entry name" value="HAMP domain-like"/>
    <property type="match status" value="1"/>
</dbReference>
<dbReference type="GO" id="GO:0000155">
    <property type="term" value="F:phosphorelay sensor kinase activity"/>
    <property type="evidence" value="ECO:0007669"/>
    <property type="project" value="InterPro"/>
</dbReference>
<dbReference type="EMBL" id="CVTD020000018">
    <property type="protein sequence ID" value="CRZ35028.1"/>
    <property type="molecule type" value="Genomic_DNA"/>
</dbReference>
<dbReference type="Pfam" id="PF00672">
    <property type="entry name" value="HAMP"/>
    <property type="match status" value="1"/>
</dbReference>
<dbReference type="GO" id="GO:0016020">
    <property type="term" value="C:membrane"/>
    <property type="evidence" value="ECO:0007669"/>
    <property type="project" value="UniProtKB-SubCell"/>
</dbReference>
<feature type="transmembrane region" description="Helical" evidence="9">
    <location>
        <begin position="191"/>
        <end position="210"/>
    </location>
</feature>
<protein>
    <recommendedName>
        <fullName evidence="3">histidine kinase</fullName>
        <ecNumber evidence="3">2.7.13.3</ecNumber>
    </recommendedName>
</protein>
<dbReference type="Proteomes" id="UP000236497">
    <property type="component" value="Unassembled WGS sequence"/>
</dbReference>
<feature type="coiled-coil region" evidence="8">
    <location>
        <begin position="256"/>
        <end position="286"/>
    </location>
</feature>
<dbReference type="RefSeq" id="WP_103203128.1">
    <property type="nucleotide sequence ID" value="NZ_CVTD020000018.1"/>
</dbReference>
<evidence type="ECO:0000256" key="5">
    <source>
        <dbReference type="ARBA" id="ARBA00022679"/>
    </source>
</evidence>
<keyword evidence="7" id="KW-0902">Two-component regulatory system</keyword>